<gene>
    <name evidence="1" type="ORF">POPTR_009G153400</name>
</gene>
<dbReference type="InParanoid" id="A0A2K1Z8B6"/>
<dbReference type="EMBL" id="CM009298">
    <property type="protein sequence ID" value="PNT21530.1"/>
    <property type="molecule type" value="Genomic_DNA"/>
</dbReference>
<sequence>MKSSTTYKDKQAQGGQTLQENNGLKVQVEIAWKDAEIQQLKDQLYLRDVEIQRLKKIIDSDKNAEIQRLEKTIQSANDAYK</sequence>
<organism evidence="1 2">
    <name type="scientific">Populus trichocarpa</name>
    <name type="common">Western balsam poplar</name>
    <name type="synonym">Populus balsamifera subsp. trichocarpa</name>
    <dbReference type="NCBI Taxonomy" id="3694"/>
    <lineage>
        <taxon>Eukaryota</taxon>
        <taxon>Viridiplantae</taxon>
        <taxon>Streptophyta</taxon>
        <taxon>Embryophyta</taxon>
        <taxon>Tracheophyta</taxon>
        <taxon>Spermatophyta</taxon>
        <taxon>Magnoliopsida</taxon>
        <taxon>eudicotyledons</taxon>
        <taxon>Gunneridae</taxon>
        <taxon>Pentapetalae</taxon>
        <taxon>rosids</taxon>
        <taxon>fabids</taxon>
        <taxon>Malpighiales</taxon>
        <taxon>Salicaceae</taxon>
        <taxon>Saliceae</taxon>
        <taxon>Populus</taxon>
    </lineage>
</organism>
<evidence type="ECO:0000313" key="2">
    <source>
        <dbReference type="Proteomes" id="UP000006729"/>
    </source>
</evidence>
<accession>A0A2K1Z8B6</accession>
<reference evidence="1 2" key="1">
    <citation type="journal article" date="2006" name="Science">
        <title>The genome of black cottonwood, Populus trichocarpa (Torr. &amp; Gray).</title>
        <authorList>
            <person name="Tuskan G.A."/>
            <person name="Difazio S."/>
            <person name="Jansson S."/>
            <person name="Bohlmann J."/>
            <person name="Grigoriev I."/>
            <person name="Hellsten U."/>
            <person name="Putnam N."/>
            <person name="Ralph S."/>
            <person name="Rombauts S."/>
            <person name="Salamov A."/>
            <person name="Schein J."/>
            <person name="Sterck L."/>
            <person name="Aerts A."/>
            <person name="Bhalerao R.R."/>
            <person name="Bhalerao R.P."/>
            <person name="Blaudez D."/>
            <person name="Boerjan W."/>
            <person name="Brun A."/>
            <person name="Brunner A."/>
            <person name="Busov V."/>
            <person name="Campbell M."/>
            <person name="Carlson J."/>
            <person name="Chalot M."/>
            <person name="Chapman J."/>
            <person name="Chen G.L."/>
            <person name="Cooper D."/>
            <person name="Coutinho P.M."/>
            <person name="Couturier J."/>
            <person name="Covert S."/>
            <person name="Cronk Q."/>
            <person name="Cunningham R."/>
            <person name="Davis J."/>
            <person name="Degroeve S."/>
            <person name="Dejardin A."/>
            <person name="Depamphilis C."/>
            <person name="Detter J."/>
            <person name="Dirks B."/>
            <person name="Dubchak I."/>
            <person name="Duplessis S."/>
            <person name="Ehlting J."/>
            <person name="Ellis B."/>
            <person name="Gendler K."/>
            <person name="Goodstein D."/>
            <person name="Gribskov M."/>
            <person name="Grimwood J."/>
            <person name="Groover A."/>
            <person name="Gunter L."/>
            <person name="Hamberger B."/>
            <person name="Heinze B."/>
            <person name="Helariutta Y."/>
            <person name="Henrissat B."/>
            <person name="Holligan D."/>
            <person name="Holt R."/>
            <person name="Huang W."/>
            <person name="Islam-Faridi N."/>
            <person name="Jones S."/>
            <person name="Jones-Rhoades M."/>
            <person name="Jorgensen R."/>
            <person name="Joshi C."/>
            <person name="Kangasjarvi J."/>
            <person name="Karlsson J."/>
            <person name="Kelleher C."/>
            <person name="Kirkpatrick R."/>
            <person name="Kirst M."/>
            <person name="Kohler A."/>
            <person name="Kalluri U."/>
            <person name="Larimer F."/>
            <person name="Leebens-Mack J."/>
            <person name="Leple J.C."/>
            <person name="Locascio P."/>
            <person name="Lou Y."/>
            <person name="Lucas S."/>
            <person name="Martin F."/>
            <person name="Montanini B."/>
            <person name="Napoli C."/>
            <person name="Nelson D.R."/>
            <person name="Nelson C."/>
            <person name="Nieminen K."/>
            <person name="Nilsson O."/>
            <person name="Pereda V."/>
            <person name="Peter G."/>
            <person name="Philippe R."/>
            <person name="Pilate G."/>
            <person name="Poliakov A."/>
            <person name="Razumovskaya J."/>
            <person name="Richardson P."/>
            <person name="Rinaldi C."/>
            <person name="Ritland K."/>
            <person name="Rouze P."/>
            <person name="Ryaboy D."/>
            <person name="Schmutz J."/>
            <person name="Schrader J."/>
            <person name="Segerman B."/>
            <person name="Shin H."/>
            <person name="Siddiqui A."/>
            <person name="Sterky F."/>
            <person name="Terry A."/>
            <person name="Tsai C.J."/>
            <person name="Uberbacher E."/>
            <person name="Unneberg P."/>
            <person name="Vahala J."/>
            <person name="Wall K."/>
            <person name="Wessler S."/>
            <person name="Yang G."/>
            <person name="Yin T."/>
            <person name="Douglas C."/>
            <person name="Marra M."/>
            <person name="Sandberg G."/>
            <person name="Van de Peer Y."/>
            <person name="Rokhsar D."/>
        </authorList>
    </citation>
    <scope>NUCLEOTIDE SEQUENCE [LARGE SCALE GENOMIC DNA]</scope>
    <source>
        <strain evidence="2">cv. Nisqually</strain>
    </source>
</reference>
<evidence type="ECO:0000313" key="1">
    <source>
        <dbReference type="EMBL" id="PNT21530.1"/>
    </source>
</evidence>
<dbReference type="Proteomes" id="UP000006729">
    <property type="component" value="Chromosome 9"/>
</dbReference>
<keyword evidence="2" id="KW-1185">Reference proteome</keyword>
<protein>
    <submittedName>
        <fullName evidence="1">Uncharacterized protein</fullName>
    </submittedName>
</protein>
<dbReference type="AlphaFoldDB" id="A0A2K1Z8B6"/>
<name>A0A2K1Z8B6_POPTR</name>
<proteinExistence type="predicted"/>